<accession>A0A1E5QAE7</accession>
<organism evidence="2 3">
    <name type="scientific">Magnetovibrio blakemorei</name>
    <dbReference type="NCBI Taxonomy" id="28181"/>
    <lineage>
        <taxon>Bacteria</taxon>
        <taxon>Pseudomonadati</taxon>
        <taxon>Pseudomonadota</taxon>
        <taxon>Alphaproteobacteria</taxon>
        <taxon>Rhodospirillales</taxon>
        <taxon>Magnetovibrionaceae</taxon>
        <taxon>Magnetovibrio</taxon>
    </lineage>
</organism>
<keyword evidence="3" id="KW-1185">Reference proteome</keyword>
<evidence type="ECO:0000313" key="3">
    <source>
        <dbReference type="Proteomes" id="UP000095347"/>
    </source>
</evidence>
<name>A0A1E5QAE7_9PROT</name>
<proteinExistence type="predicted"/>
<reference evidence="3" key="1">
    <citation type="submission" date="2016-07" db="EMBL/GenBank/DDBJ databases">
        <authorList>
            <person name="Florea S."/>
            <person name="Webb J.S."/>
            <person name="Jaromczyk J."/>
            <person name="Schardl C.L."/>
        </authorList>
    </citation>
    <scope>NUCLEOTIDE SEQUENCE [LARGE SCALE GENOMIC DNA]</scope>
    <source>
        <strain evidence="3">MV-1</strain>
    </source>
</reference>
<feature type="compositionally biased region" description="Low complexity" evidence="1">
    <location>
        <begin position="186"/>
        <end position="209"/>
    </location>
</feature>
<evidence type="ECO:0000313" key="2">
    <source>
        <dbReference type="EMBL" id="OEJ68285.1"/>
    </source>
</evidence>
<dbReference type="EMBL" id="MCGG01000015">
    <property type="protein sequence ID" value="OEJ68285.1"/>
    <property type="molecule type" value="Genomic_DNA"/>
</dbReference>
<sequence>MAVKAPVTLNQLPQGSTVQATVEPSPTQSLPPNQVQVNTALGPITLQTAVTLPKDAVLTLTLTQLTPQPQFLISELYGKPVTSALLSQLKPGLTGTPTVATPPTATPLAQGAQLSATLVRPTVTQLQLPLPQTGGSPGTGTPLPTVPTVPTAPTVPGLGGQTASAAPAFQPSAPVILSPTPPPQPALLAPGQPTASTPPSSGASSGAQPVQNSGGQTLVQLPSGTRLNVSIVRIDSPSTALNAPVAQLGNGLNIGSTVSGTIIGTTPQGQPIAQTPHAVIALETTAKIMEGARVVLKIESAPLPPAIPNSAKLGPMAHGNTPLQSKTWPNLDEALQVLAQADPTRAQHLAQTALPQPGNKLSSQMLFFLSALKGGDVKAWLGENTTRILDRERPGLVGRLNGDFQIMSKMADEPQSGDWRLALVPLYNGSEIEQLRMYYRGGGGQGEEEHEADDTRFVLDLDLSNIGHLQIDGLMKTSSKKLDLIVRSEEPLPIAWRTDIIDIFTTGQEITGIGGGLAFQAAPGNFIEFPTPTDLAAHPGLLV</sequence>
<protein>
    <submittedName>
        <fullName evidence="2">Uncharacterized protein</fullName>
    </submittedName>
</protein>
<feature type="compositionally biased region" description="Polar residues" evidence="1">
    <location>
        <begin position="210"/>
        <end position="220"/>
    </location>
</feature>
<feature type="region of interest" description="Disordered" evidence="1">
    <location>
        <begin position="172"/>
        <end position="220"/>
    </location>
</feature>
<dbReference type="AlphaFoldDB" id="A0A1E5QAE7"/>
<gene>
    <name evidence="2" type="ORF">BEN30_06660</name>
</gene>
<dbReference type="STRING" id="28181.BEN30_06660"/>
<evidence type="ECO:0000256" key="1">
    <source>
        <dbReference type="SAM" id="MobiDB-lite"/>
    </source>
</evidence>
<dbReference type="Proteomes" id="UP000095347">
    <property type="component" value="Unassembled WGS sequence"/>
</dbReference>
<comment type="caution">
    <text evidence="2">The sequence shown here is derived from an EMBL/GenBank/DDBJ whole genome shotgun (WGS) entry which is preliminary data.</text>
</comment>